<dbReference type="STRING" id="1230905.A0A1G4J518"/>
<protein>
    <submittedName>
        <fullName evidence="2">LAMI_0C09318g1_1</fullName>
    </submittedName>
</protein>
<organism evidence="2 3">
    <name type="scientific">Lachancea mirantina</name>
    <dbReference type="NCBI Taxonomy" id="1230905"/>
    <lineage>
        <taxon>Eukaryota</taxon>
        <taxon>Fungi</taxon>
        <taxon>Dikarya</taxon>
        <taxon>Ascomycota</taxon>
        <taxon>Saccharomycotina</taxon>
        <taxon>Saccharomycetes</taxon>
        <taxon>Saccharomycetales</taxon>
        <taxon>Saccharomycetaceae</taxon>
        <taxon>Lachancea</taxon>
    </lineage>
</organism>
<dbReference type="EMBL" id="LT598466">
    <property type="protein sequence ID" value="SCU84889.1"/>
    <property type="molecule type" value="Genomic_DNA"/>
</dbReference>
<sequence>MGMVDKVGTAGGTAGGAAGAAGAANTRLPTLNEVLRRQSAAPADLWSFYVFLAQYPYAISFLDFHIDVLAHQQLCRDYVHGVRDSVRESSQLDPQGRDSYGSMSSSLLLEALLDDGFLDFEDSQCVSRLLQGDTGSARVSGLLDNWRRQSGRGAAQPLNEIVDQFLRDHAIASGRPRITSKQLLSNAQRIVATYLLPANQSVRYLINVPDEMRADAQRKVQVQLRHDPAVFDPIKTLAFDFLELDCFPKFLAAVALHNLHDAAVDLDRDQTMRHGAKQTALPARSRHRSPFKRYTSLTRVAIGLLWLAAAFWIGYVLIFLDYSRGIRVTTIVPFFMGCYCVVTGIYRLDILYAFCSVTHTLVTAEDALLRDSENGLDRTRADHAVTSQALLPLLFLLGGTGRLIPVRHPFIDSLLKKRAWWCLFLVLLGTAVFTVIFACVPGYRL</sequence>
<dbReference type="PANTHER" id="PTHR13155:SF1">
    <property type="entry name" value="A-KINASE ANCHOR PROTEIN 10, MITOCHONDRIAL"/>
    <property type="match status" value="1"/>
</dbReference>
<keyword evidence="1" id="KW-0812">Transmembrane</keyword>
<dbReference type="AlphaFoldDB" id="A0A1G4J518"/>
<dbReference type="SUPFAM" id="SSF48097">
    <property type="entry name" value="Regulator of G-protein signaling, RGS"/>
    <property type="match status" value="1"/>
</dbReference>
<keyword evidence="1" id="KW-0472">Membrane</keyword>
<evidence type="ECO:0000313" key="2">
    <source>
        <dbReference type="EMBL" id="SCU84889.1"/>
    </source>
</evidence>
<evidence type="ECO:0000256" key="1">
    <source>
        <dbReference type="SAM" id="Phobius"/>
    </source>
</evidence>
<feature type="transmembrane region" description="Helical" evidence="1">
    <location>
        <begin position="420"/>
        <end position="443"/>
    </location>
</feature>
<dbReference type="Proteomes" id="UP000191024">
    <property type="component" value="Chromosome C"/>
</dbReference>
<name>A0A1G4J518_9SACH</name>
<dbReference type="OrthoDB" id="5584247at2759"/>
<keyword evidence="3" id="KW-1185">Reference proteome</keyword>
<feature type="transmembrane region" description="Helical" evidence="1">
    <location>
        <begin position="296"/>
        <end position="320"/>
    </location>
</feature>
<dbReference type="InterPro" id="IPR036305">
    <property type="entry name" value="RGS_sf"/>
</dbReference>
<accession>A0A1G4J518</accession>
<dbReference type="InterPro" id="IPR044926">
    <property type="entry name" value="RGS_subdomain_2"/>
</dbReference>
<feature type="transmembrane region" description="Helical" evidence="1">
    <location>
        <begin position="326"/>
        <end position="346"/>
    </location>
</feature>
<dbReference type="PANTHER" id="PTHR13155">
    <property type="entry name" value="A-KINASE ANCHOR PROTEINS"/>
    <property type="match status" value="1"/>
</dbReference>
<dbReference type="Gene3D" id="1.10.167.10">
    <property type="entry name" value="Regulator of G-protein Signalling 4, domain 2"/>
    <property type="match status" value="1"/>
</dbReference>
<dbReference type="GO" id="GO:0008104">
    <property type="term" value="P:intracellular protein localization"/>
    <property type="evidence" value="ECO:0007669"/>
    <property type="project" value="TreeGrafter"/>
</dbReference>
<keyword evidence="1" id="KW-1133">Transmembrane helix</keyword>
<dbReference type="InterPro" id="IPR052246">
    <property type="entry name" value="Cell_Polariz_PKAAnc"/>
</dbReference>
<reference evidence="3" key="1">
    <citation type="submission" date="2016-03" db="EMBL/GenBank/DDBJ databases">
        <authorList>
            <person name="Devillers H."/>
        </authorList>
    </citation>
    <scope>NUCLEOTIDE SEQUENCE [LARGE SCALE GENOMIC DNA]</scope>
</reference>
<proteinExistence type="predicted"/>
<gene>
    <name evidence="2" type="ORF">LAMI_0C09318G</name>
</gene>
<evidence type="ECO:0000313" key="3">
    <source>
        <dbReference type="Proteomes" id="UP000191024"/>
    </source>
</evidence>
<dbReference type="GO" id="GO:0005886">
    <property type="term" value="C:plasma membrane"/>
    <property type="evidence" value="ECO:0007669"/>
    <property type="project" value="TreeGrafter"/>
</dbReference>